<dbReference type="Proteomes" id="UP000775213">
    <property type="component" value="Unassembled WGS sequence"/>
</dbReference>
<accession>A0AAV7H731</accession>
<keyword evidence="5" id="KW-1185">Reference proteome</keyword>
<keyword evidence="2" id="KW-0472">Membrane</keyword>
<gene>
    <name evidence="4" type="ORF">IEQ34_004814</name>
</gene>
<protein>
    <recommendedName>
        <fullName evidence="3">MEKHLA domain-containing protein</fullName>
    </recommendedName>
</protein>
<reference evidence="4 5" key="1">
    <citation type="journal article" date="2021" name="Hortic Res">
        <title>Chromosome-scale assembly of the Dendrobium chrysotoxum genome enhances the understanding of orchid evolution.</title>
        <authorList>
            <person name="Zhang Y."/>
            <person name="Zhang G.Q."/>
            <person name="Zhang D."/>
            <person name="Liu X.D."/>
            <person name="Xu X.Y."/>
            <person name="Sun W.H."/>
            <person name="Yu X."/>
            <person name="Zhu X."/>
            <person name="Wang Z.W."/>
            <person name="Zhao X."/>
            <person name="Zhong W.Y."/>
            <person name="Chen H."/>
            <person name="Yin W.L."/>
            <person name="Huang T."/>
            <person name="Niu S.C."/>
            <person name="Liu Z.J."/>
        </authorList>
    </citation>
    <scope>NUCLEOTIDE SEQUENCE [LARGE SCALE GENOMIC DNA]</scope>
    <source>
        <strain evidence="4">Lindl</strain>
    </source>
</reference>
<feature type="domain" description="MEKHLA" evidence="3">
    <location>
        <begin position="155"/>
        <end position="256"/>
    </location>
</feature>
<dbReference type="EMBL" id="JAGFBR010000006">
    <property type="protein sequence ID" value="KAH0464711.1"/>
    <property type="molecule type" value="Genomic_DNA"/>
</dbReference>
<dbReference type="InterPro" id="IPR013978">
    <property type="entry name" value="MEKHLA"/>
</dbReference>
<organism evidence="4 5">
    <name type="scientific">Dendrobium chrysotoxum</name>
    <name type="common">Orchid</name>
    <dbReference type="NCBI Taxonomy" id="161865"/>
    <lineage>
        <taxon>Eukaryota</taxon>
        <taxon>Viridiplantae</taxon>
        <taxon>Streptophyta</taxon>
        <taxon>Embryophyta</taxon>
        <taxon>Tracheophyta</taxon>
        <taxon>Spermatophyta</taxon>
        <taxon>Magnoliopsida</taxon>
        <taxon>Liliopsida</taxon>
        <taxon>Asparagales</taxon>
        <taxon>Orchidaceae</taxon>
        <taxon>Epidendroideae</taxon>
        <taxon>Malaxideae</taxon>
        <taxon>Dendrobiinae</taxon>
        <taxon>Dendrobium</taxon>
    </lineage>
</organism>
<evidence type="ECO:0000313" key="4">
    <source>
        <dbReference type="EMBL" id="KAH0464711.1"/>
    </source>
</evidence>
<evidence type="ECO:0000256" key="1">
    <source>
        <dbReference type="ARBA" id="ARBA00023242"/>
    </source>
</evidence>
<keyword evidence="1" id="KW-0539">Nucleus</keyword>
<evidence type="ECO:0000313" key="5">
    <source>
        <dbReference type="Proteomes" id="UP000775213"/>
    </source>
</evidence>
<sequence length="263" mass="30295">MSICRSWMLFGWKVLESTRRMFYLGTCISCRLDILKCYLLIIFLLLLNLLLCKLFSLCLQLCSGIDENAVEVGGGGTRRVANDLVLYPRNLWLVQTIAFQFTFKNHLRENVTAMAQQYIRSVVASFQWVAMAISPSRLCIQIGMKHTLSSPQAHTLLLWISQSFRFHTRVRLIIINSQAGETLKLLWHYFYAIMCYSLRASPLFTFTNQAGLDLLETTPLEKILDNTVRKVLCTEFPKIMQQGFAYLLTGIFMSSIRQSLSYE</sequence>
<dbReference type="PANTHER" id="PTHR45950">
    <property type="entry name" value="HOMEOBOX-LEUCINE ZIPPER PROTEIN ATHB-14"/>
    <property type="match status" value="1"/>
</dbReference>
<evidence type="ECO:0000259" key="3">
    <source>
        <dbReference type="Pfam" id="PF08670"/>
    </source>
</evidence>
<keyword evidence="2" id="KW-1133">Transmembrane helix</keyword>
<keyword evidence="2" id="KW-0812">Transmembrane</keyword>
<dbReference type="InterPro" id="IPR044830">
    <property type="entry name" value="HD-Zip_III"/>
</dbReference>
<feature type="transmembrane region" description="Helical" evidence="2">
    <location>
        <begin position="21"/>
        <end position="51"/>
    </location>
</feature>
<name>A0AAV7H731_DENCH</name>
<dbReference type="PANTHER" id="PTHR45950:SF7">
    <property type="entry name" value="HOMEOBOX-LEUCINE ZIPPER PROTEIN ATHB-14"/>
    <property type="match status" value="1"/>
</dbReference>
<comment type="caution">
    <text evidence="4">The sequence shown here is derived from an EMBL/GenBank/DDBJ whole genome shotgun (WGS) entry which is preliminary data.</text>
</comment>
<dbReference type="AlphaFoldDB" id="A0AAV7H731"/>
<evidence type="ECO:0000256" key="2">
    <source>
        <dbReference type="SAM" id="Phobius"/>
    </source>
</evidence>
<dbReference type="Pfam" id="PF08670">
    <property type="entry name" value="MEKHLA"/>
    <property type="match status" value="1"/>
</dbReference>
<dbReference type="GO" id="GO:0003700">
    <property type="term" value="F:DNA-binding transcription factor activity"/>
    <property type="evidence" value="ECO:0007669"/>
    <property type="project" value="InterPro"/>
</dbReference>
<proteinExistence type="predicted"/>